<dbReference type="CDD" id="cd07043">
    <property type="entry name" value="STAS_anti-anti-sigma_factors"/>
    <property type="match status" value="1"/>
</dbReference>
<dbReference type="PIRSF" id="PIRSF029548">
    <property type="entry name" value="UCP029548"/>
    <property type="match status" value="1"/>
</dbReference>
<name>A0A081KAX4_9GAMM</name>
<dbReference type="SUPFAM" id="SSF52091">
    <property type="entry name" value="SpoIIaa-like"/>
    <property type="match status" value="1"/>
</dbReference>
<reference evidence="2 3" key="1">
    <citation type="submission" date="2014-06" db="EMBL/GenBank/DDBJ databases">
        <title>Whole Genome Sequences of Three Symbiotic Endozoicomonas Bacteria.</title>
        <authorList>
            <person name="Neave M.J."/>
            <person name="Apprill A."/>
            <person name="Voolstra C.R."/>
        </authorList>
    </citation>
    <scope>NUCLEOTIDE SEQUENCE [LARGE SCALE GENOMIC DNA]</scope>
    <source>
        <strain evidence="2 3">DSM 22380</strain>
    </source>
</reference>
<evidence type="ECO:0000313" key="3">
    <source>
        <dbReference type="Proteomes" id="UP000027997"/>
    </source>
</evidence>
<dbReference type="Proteomes" id="UP000027997">
    <property type="component" value="Unassembled WGS sequence"/>
</dbReference>
<sequence>MNPGKIQFAESEGTYVLKLIGEVRLTLCSSLETFLQAMFEEPGFRSVIVDLSETETIDSTSLGLLAKLSIMARKQIDQRPVLISPRADITRILMSMGFERIFVIVEDAGNHTSEYREIECNDCSEESTHARVLDAHRVLMSLNENNRKAFSDLVKQLERCRQPEVTT</sequence>
<dbReference type="InterPro" id="IPR014557">
    <property type="entry name" value="UCP029548_STAS-type"/>
</dbReference>
<gene>
    <name evidence="2" type="ORF">GV64_11630</name>
</gene>
<dbReference type="EMBL" id="JOJP01000001">
    <property type="protein sequence ID" value="KEI71300.1"/>
    <property type="molecule type" value="Genomic_DNA"/>
</dbReference>
<dbReference type="InterPro" id="IPR002645">
    <property type="entry name" value="STAS_dom"/>
</dbReference>
<dbReference type="AlphaFoldDB" id="A0A081KAX4"/>
<comment type="caution">
    <text evidence="2">The sequence shown here is derived from an EMBL/GenBank/DDBJ whole genome shotgun (WGS) entry which is preliminary data.</text>
</comment>
<dbReference type="GO" id="GO:0043856">
    <property type="term" value="F:anti-sigma factor antagonist activity"/>
    <property type="evidence" value="ECO:0007669"/>
    <property type="project" value="TreeGrafter"/>
</dbReference>
<organism evidence="2 3">
    <name type="scientific">Endozoicomonas elysicola</name>
    <dbReference type="NCBI Taxonomy" id="305900"/>
    <lineage>
        <taxon>Bacteria</taxon>
        <taxon>Pseudomonadati</taxon>
        <taxon>Pseudomonadota</taxon>
        <taxon>Gammaproteobacteria</taxon>
        <taxon>Oceanospirillales</taxon>
        <taxon>Endozoicomonadaceae</taxon>
        <taxon>Endozoicomonas</taxon>
    </lineage>
</organism>
<dbReference type="PROSITE" id="PS50801">
    <property type="entry name" value="STAS"/>
    <property type="match status" value="1"/>
</dbReference>
<dbReference type="InterPro" id="IPR036513">
    <property type="entry name" value="STAS_dom_sf"/>
</dbReference>
<evidence type="ECO:0000259" key="1">
    <source>
        <dbReference type="PROSITE" id="PS50801"/>
    </source>
</evidence>
<accession>A0A081KAX4</accession>
<dbReference type="eggNOG" id="COG1366">
    <property type="taxonomic scope" value="Bacteria"/>
</dbReference>
<dbReference type="Pfam" id="PF01740">
    <property type="entry name" value="STAS"/>
    <property type="match status" value="1"/>
</dbReference>
<dbReference type="Gene3D" id="3.30.750.24">
    <property type="entry name" value="STAS domain"/>
    <property type="match status" value="1"/>
</dbReference>
<protein>
    <submittedName>
        <fullName evidence="2">Anti-anti-sigma factor</fullName>
    </submittedName>
</protein>
<dbReference type="PANTHER" id="PTHR33495:SF2">
    <property type="entry name" value="ANTI-SIGMA FACTOR ANTAGONIST TM_1081-RELATED"/>
    <property type="match status" value="1"/>
</dbReference>
<feature type="domain" description="STAS" evidence="1">
    <location>
        <begin position="4"/>
        <end position="98"/>
    </location>
</feature>
<proteinExistence type="predicted"/>
<dbReference type="PANTHER" id="PTHR33495">
    <property type="entry name" value="ANTI-SIGMA FACTOR ANTAGONIST TM_1081-RELATED-RELATED"/>
    <property type="match status" value="1"/>
</dbReference>
<dbReference type="RefSeq" id="WP_020582885.1">
    <property type="nucleotide sequence ID" value="NZ_JOJP01000001.1"/>
</dbReference>
<dbReference type="STRING" id="305900.GV64_11630"/>
<keyword evidence="3" id="KW-1185">Reference proteome</keyword>
<evidence type="ECO:0000313" key="2">
    <source>
        <dbReference type="EMBL" id="KEI71300.1"/>
    </source>
</evidence>